<dbReference type="SUPFAM" id="SSF55729">
    <property type="entry name" value="Acyl-CoA N-acyltransferases (Nat)"/>
    <property type="match status" value="1"/>
</dbReference>
<dbReference type="EMBL" id="JAHESE010000038">
    <property type="protein sequence ID" value="MBT1711672.1"/>
    <property type="molecule type" value="Genomic_DNA"/>
</dbReference>
<keyword evidence="2" id="KW-0012">Acyltransferase</keyword>
<dbReference type="Gene3D" id="3.40.630.30">
    <property type="match status" value="1"/>
</dbReference>
<accession>A0AAP2GWX4</accession>
<dbReference type="RefSeq" id="WP_254087242.1">
    <property type="nucleotide sequence ID" value="NZ_JAHESE010000038.1"/>
</dbReference>
<dbReference type="InterPro" id="IPR000182">
    <property type="entry name" value="GNAT_dom"/>
</dbReference>
<proteinExistence type="predicted"/>
<evidence type="ECO:0000313" key="2">
    <source>
        <dbReference type="EMBL" id="MBT1711672.1"/>
    </source>
</evidence>
<dbReference type="PANTHER" id="PTHR42791">
    <property type="entry name" value="GNAT FAMILY ACETYLTRANSFERASE"/>
    <property type="match status" value="1"/>
</dbReference>
<dbReference type="InterPro" id="IPR052523">
    <property type="entry name" value="Trichothecene_AcTrans"/>
</dbReference>
<dbReference type="EC" id="2.3.1.-" evidence="2"/>
<sequence length="190" mass="21859">MRRAEKADRALVVDILVKSFHDNKSVNHVVKQDRHKAKRMKGLMEYSFDLCLSFGEIWISDGNTGCALMLHPRERKQTLRSVLLDIKVAIFAIGLLRVASIAKREQAIKNHHPKGDITYLWFIGVDPKYQHQGIGSTLLLNVIGRSKMAQRPVYLETSVLKNVAWYKSFGFEAFETLEFSYTLFLFRRTG</sequence>
<feature type="domain" description="N-acetyltransferase" evidence="1">
    <location>
        <begin position="52"/>
        <end position="190"/>
    </location>
</feature>
<dbReference type="CDD" id="cd04301">
    <property type="entry name" value="NAT_SF"/>
    <property type="match status" value="1"/>
</dbReference>
<dbReference type="GO" id="GO:0016747">
    <property type="term" value="F:acyltransferase activity, transferring groups other than amino-acyl groups"/>
    <property type="evidence" value="ECO:0007669"/>
    <property type="project" value="InterPro"/>
</dbReference>
<keyword evidence="2" id="KW-0808">Transferase</keyword>
<keyword evidence="3" id="KW-1185">Reference proteome</keyword>
<evidence type="ECO:0000259" key="1">
    <source>
        <dbReference type="PROSITE" id="PS51186"/>
    </source>
</evidence>
<reference evidence="2 3" key="1">
    <citation type="submission" date="2021-05" db="EMBL/GenBank/DDBJ databases">
        <title>A Polyphasic approach of four new species of the genus Ohtaekwangia: Ohtaekwangia histidinii sp. nov., Ohtaekwangia cretensis sp. nov., Ohtaekwangia indiensis sp. nov., Ohtaekwangia reichenbachii sp. nov. from diverse environment.</title>
        <authorList>
            <person name="Octaviana S."/>
        </authorList>
    </citation>
    <scope>NUCLEOTIDE SEQUENCE [LARGE SCALE GENOMIC DNA]</scope>
    <source>
        <strain evidence="2 3">PWU5</strain>
    </source>
</reference>
<dbReference type="Pfam" id="PF13508">
    <property type="entry name" value="Acetyltransf_7"/>
    <property type="match status" value="1"/>
</dbReference>
<dbReference type="AlphaFoldDB" id="A0AAP2GWX4"/>
<dbReference type="PANTHER" id="PTHR42791:SF1">
    <property type="entry name" value="N-ACETYLTRANSFERASE DOMAIN-CONTAINING PROTEIN"/>
    <property type="match status" value="1"/>
</dbReference>
<comment type="caution">
    <text evidence="2">The sequence shown here is derived from an EMBL/GenBank/DDBJ whole genome shotgun (WGS) entry which is preliminary data.</text>
</comment>
<dbReference type="PROSITE" id="PS51186">
    <property type="entry name" value="GNAT"/>
    <property type="match status" value="1"/>
</dbReference>
<gene>
    <name evidence="2" type="ORF">KK062_25740</name>
</gene>
<dbReference type="InterPro" id="IPR016181">
    <property type="entry name" value="Acyl_CoA_acyltransferase"/>
</dbReference>
<name>A0AAP2GWX4_9BACT</name>
<protein>
    <submittedName>
        <fullName evidence="2">GNAT family N-acetyltransferase</fullName>
        <ecNumber evidence="2">2.3.1.-</ecNumber>
    </submittedName>
</protein>
<organism evidence="2 3">
    <name type="scientific">Dawidia cretensis</name>
    <dbReference type="NCBI Taxonomy" id="2782350"/>
    <lineage>
        <taxon>Bacteria</taxon>
        <taxon>Pseudomonadati</taxon>
        <taxon>Bacteroidota</taxon>
        <taxon>Cytophagia</taxon>
        <taxon>Cytophagales</taxon>
        <taxon>Chryseotaleaceae</taxon>
        <taxon>Dawidia</taxon>
    </lineage>
</organism>
<dbReference type="Proteomes" id="UP001319080">
    <property type="component" value="Unassembled WGS sequence"/>
</dbReference>
<evidence type="ECO:0000313" key="3">
    <source>
        <dbReference type="Proteomes" id="UP001319080"/>
    </source>
</evidence>